<keyword evidence="5" id="KW-0029">Amino-acid transport</keyword>
<dbReference type="RefSeq" id="WP_378483992.1">
    <property type="nucleotide sequence ID" value="NZ_JBHUFB010000007.1"/>
</dbReference>
<evidence type="ECO:0000313" key="8">
    <source>
        <dbReference type="Proteomes" id="UP001597286"/>
    </source>
</evidence>
<evidence type="ECO:0000256" key="1">
    <source>
        <dbReference type="ARBA" id="ARBA00005417"/>
    </source>
</evidence>
<dbReference type="CDD" id="cd03224">
    <property type="entry name" value="ABC_TM1139_LivF_branched"/>
    <property type="match status" value="1"/>
</dbReference>
<organism evidence="7 8">
    <name type="scientific">Rhodococcus gannanensis</name>
    <dbReference type="NCBI Taxonomy" id="1960308"/>
    <lineage>
        <taxon>Bacteria</taxon>
        <taxon>Bacillati</taxon>
        <taxon>Actinomycetota</taxon>
        <taxon>Actinomycetes</taxon>
        <taxon>Mycobacteriales</taxon>
        <taxon>Nocardiaceae</taxon>
        <taxon>Rhodococcus</taxon>
    </lineage>
</organism>
<dbReference type="PANTHER" id="PTHR43820">
    <property type="entry name" value="HIGH-AFFINITY BRANCHED-CHAIN AMINO ACID TRANSPORT ATP-BINDING PROTEIN LIVF"/>
    <property type="match status" value="1"/>
</dbReference>
<protein>
    <submittedName>
        <fullName evidence="7">ABC transporter ATP-binding protein</fullName>
    </submittedName>
</protein>
<dbReference type="InterPro" id="IPR003593">
    <property type="entry name" value="AAA+_ATPase"/>
</dbReference>
<dbReference type="InterPro" id="IPR003439">
    <property type="entry name" value="ABC_transporter-like_ATP-bd"/>
</dbReference>
<evidence type="ECO:0000256" key="3">
    <source>
        <dbReference type="ARBA" id="ARBA00022741"/>
    </source>
</evidence>
<dbReference type="PROSITE" id="PS50893">
    <property type="entry name" value="ABC_TRANSPORTER_2"/>
    <property type="match status" value="1"/>
</dbReference>
<evidence type="ECO:0000259" key="6">
    <source>
        <dbReference type="PROSITE" id="PS50893"/>
    </source>
</evidence>
<dbReference type="SMART" id="SM00382">
    <property type="entry name" value="AAA"/>
    <property type="match status" value="1"/>
</dbReference>
<sequence length="237" mass="25586">MSANLLGVEGLHARYGSAEVLHGIDFVVPQGEVTVVLGANGAGKTTILRSICSMVRTSGRIVFDGRDIAGMRTDRIARLGIAHVPQGRGTFGDLTVEENLRIGGYTTSSTATEQAIDQWYEFFPRLRERRRQLAAGLSGGEQQMLAIARALVARPRLLLLDEPSLGLAPRITQEVFRALGRINEDTGTTILVVEQNAHLALEIGSSAVLVDAGRVVSQRPAEGLAHDESVRRAYLGY</sequence>
<comment type="similarity">
    <text evidence="1">Belongs to the ABC transporter superfamily.</text>
</comment>
<dbReference type="InterPro" id="IPR052156">
    <property type="entry name" value="BCAA_Transport_ATP-bd_LivF"/>
</dbReference>
<evidence type="ECO:0000256" key="2">
    <source>
        <dbReference type="ARBA" id="ARBA00022448"/>
    </source>
</evidence>
<dbReference type="PROSITE" id="PS00211">
    <property type="entry name" value="ABC_TRANSPORTER_1"/>
    <property type="match status" value="1"/>
</dbReference>
<name>A0ABW4NZ23_9NOCA</name>
<feature type="domain" description="ABC transporter" evidence="6">
    <location>
        <begin position="6"/>
        <end position="237"/>
    </location>
</feature>
<dbReference type="Gene3D" id="3.40.50.300">
    <property type="entry name" value="P-loop containing nucleotide triphosphate hydrolases"/>
    <property type="match status" value="1"/>
</dbReference>
<gene>
    <name evidence="7" type="ORF">ACFSJG_04410</name>
</gene>
<evidence type="ECO:0000256" key="4">
    <source>
        <dbReference type="ARBA" id="ARBA00022840"/>
    </source>
</evidence>
<dbReference type="InterPro" id="IPR027417">
    <property type="entry name" value="P-loop_NTPase"/>
</dbReference>
<comment type="caution">
    <text evidence="7">The sequence shown here is derived from an EMBL/GenBank/DDBJ whole genome shotgun (WGS) entry which is preliminary data.</text>
</comment>
<accession>A0ABW4NZ23</accession>
<evidence type="ECO:0000256" key="5">
    <source>
        <dbReference type="ARBA" id="ARBA00022970"/>
    </source>
</evidence>
<dbReference type="InterPro" id="IPR017871">
    <property type="entry name" value="ABC_transporter-like_CS"/>
</dbReference>
<dbReference type="SUPFAM" id="SSF52540">
    <property type="entry name" value="P-loop containing nucleoside triphosphate hydrolases"/>
    <property type="match status" value="1"/>
</dbReference>
<dbReference type="Pfam" id="PF00005">
    <property type="entry name" value="ABC_tran"/>
    <property type="match status" value="1"/>
</dbReference>
<keyword evidence="8" id="KW-1185">Reference proteome</keyword>
<dbReference type="GO" id="GO:0005524">
    <property type="term" value="F:ATP binding"/>
    <property type="evidence" value="ECO:0007669"/>
    <property type="project" value="UniProtKB-KW"/>
</dbReference>
<reference evidence="8" key="1">
    <citation type="journal article" date="2019" name="Int. J. Syst. Evol. Microbiol.">
        <title>The Global Catalogue of Microorganisms (GCM) 10K type strain sequencing project: providing services to taxonomists for standard genome sequencing and annotation.</title>
        <authorList>
            <consortium name="The Broad Institute Genomics Platform"/>
            <consortium name="The Broad Institute Genome Sequencing Center for Infectious Disease"/>
            <person name="Wu L."/>
            <person name="Ma J."/>
        </authorList>
    </citation>
    <scope>NUCLEOTIDE SEQUENCE [LARGE SCALE GENOMIC DNA]</scope>
    <source>
        <strain evidence="8">DT72</strain>
    </source>
</reference>
<keyword evidence="2" id="KW-0813">Transport</keyword>
<dbReference type="PANTHER" id="PTHR43820:SF4">
    <property type="entry name" value="HIGH-AFFINITY BRANCHED-CHAIN AMINO ACID TRANSPORT ATP-BINDING PROTEIN LIVF"/>
    <property type="match status" value="1"/>
</dbReference>
<dbReference type="Proteomes" id="UP001597286">
    <property type="component" value="Unassembled WGS sequence"/>
</dbReference>
<evidence type="ECO:0000313" key="7">
    <source>
        <dbReference type="EMBL" id="MFD1811446.1"/>
    </source>
</evidence>
<proteinExistence type="inferred from homology"/>
<dbReference type="EMBL" id="JBHUFB010000007">
    <property type="protein sequence ID" value="MFD1811446.1"/>
    <property type="molecule type" value="Genomic_DNA"/>
</dbReference>
<keyword evidence="4 7" id="KW-0067">ATP-binding</keyword>
<keyword evidence="3" id="KW-0547">Nucleotide-binding</keyword>